<comment type="caution">
    <text evidence="5">The sequence shown here is derived from an EMBL/GenBank/DDBJ whole genome shotgun (WGS) entry which is preliminary data.</text>
</comment>
<evidence type="ECO:0000256" key="1">
    <source>
        <dbReference type="ARBA" id="ARBA00022679"/>
    </source>
</evidence>
<dbReference type="RefSeq" id="WP_151915793.1">
    <property type="nucleotide sequence ID" value="NZ_RQSP01000001.1"/>
</dbReference>
<dbReference type="Proteomes" id="UP000326336">
    <property type="component" value="Unassembled WGS sequence"/>
</dbReference>
<dbReference type="Gene3D" id="3.40.630.30">
    <property type="match status" value="1"/>
</dbReference>
<evidence type="ECO:0000313" key="6">
    <source>
        <dbReference type="Proteomes" id="UP000326336"/>
    </source>
</evidence>
<organism evidence="5 6">
    <name type="scientific">Bifidobacterium jacchi</name>
    <dbReference type="NCBI Taxonomy" id="2490545"/>
    <lineage>
        <taxon>Bacteria</taxon>
        <taxon>Bacillati</taxon>
        <taxon>Actinomycetota</taxon>
        <taxon>Actinomycetes</taxon>
        <taxon>Bifidobacteriales</taxon>
        <taxon>Bifidobacteriaceae</taxon>
        <taxon>Bifidobacterium</taxon>
    </lineage>
</organism>
<protein>
    <submittedName>
        <fullName evidence="5">GNAT family N-acetyltransferase</fullName>
    </submittedName>
</protein>
<dbReference type="AlphaFoldDB" id="A0A5N5RMZ2"/>
<dbReference type="CDD" id="cd04301">
    <property type="entry name" value="NAT_SF"/>
    <property type="match status" value="1"/>
</dbReference>
<dbReference type="InterPro" id="IPR016181">
    <property type="entry name" value="Acyl_CoA_acyltransferase"/>
</dbReference>
<dbReference type="PANTHER" id="PTHR43420:SF12">
    <property type="entry name" value="N-ACETYLTRANSFERASE DOMAIN-CONTAINING PROTEIN"/>
    <property type="match status" value="1"/>
</dbReference>
<evidence type="ECO:0000256" key="2">
    <source>
        <dbReference type="ARBA" id="ARBA00023315"/>
    </source>
</evidence>
<feature type="domain" description="N-acetyltransferase" evidence="4">
    <location>
        <begin position="3"/>
        <end position="174"/>
    </location>
</feature>
<dbReference type="InterPro" id="IPR000182">
    <property type="entry name" value="GNAT_dom"/>
</dbReference>
<dbReference type="GO" id="GO:0016747">
    <property type="term" value="F:acyltransferase activity, transferring groups other than amino-acyl groups"/>
    <property type="evidence" value="ECO:0007669"/>
    <property type="project" value="InterPro"/>
</dbReference>
<keyword evidence="6" id="KW-1185">Reference proteome</keyword>
<dbReference type="SUPFAM" id="SSF55729">
    <property type="entry name" value="Acyl-CoA N-acyltransferases (Nat)"/>
    <property type="match status" value="1"/>
</dbReference>
<proteinExistence type="predicted"/>
<keyword evidence="2" id="KW-0012">Acyltransferase</keyword>
<accession>A0A5N5RMZ2</accession>
<dbReference type="Pfam" id="PF00583">
    <property type="entry name" value="Acetyltransf_1"/>
    <property type="match status" value="1"/>
</dbReference>
<feature type="compositionally biased region" description="Low complexity" evidence="3">
    <location>
        <begin position="206"/>
        <end position="219"/>
    </location>
</feature>
<dbReference type="EMBL" id="RQSP01000001">
    <property type="protein sequence ID" value="KAB5608705.1"/>
    <property type="molecule type" value="Genomic_DNA"/>
</dbReference>
<evidence type="ECO:0000259" key="4">
    <source>
        <dbReference type="PROSITE" id="PS51186"/>
    </source>
</evidence>
<evidence type="ECO:0000313" key="5">
    <source>
        <dbReference type="EMBL" id="KAB5608705.1"/>
    </source>
</evidence>
<dbReference type="InterPro" id="IPR050680">
    <property type="entry name" value="YpeA/RimI_acetyltransf"/>
</dbReference>
<evidence type="ECO:0000256" key="3">
    <source>
        <dbReference type="SAM" id="MobiDB-lite"/>
    </source>
</evidence>
<feature type="region of interest" description="Disordered" evidence="3">
    <location>
        <begin position="189"/>
        <end position="226"/>
    </location>
</feature>
<dbReference type="PANTHER" id="PTHR43420">
    <property type="entry name" value="ACETYLTRANSFERASE"/>
    <property type="match status" value="1"/>
</dbReference>
<reference evidence="5 6" key="1">
    <citation type="journal article" date="2019" name="Int. J. Syst. Evol. Microbiol.">
        <title>Bifidobacterium jacchi sp. nov., isolated from the faeces of a baby common marmoset (Callithrix jacchus).</title>
        <authorList>
            <person name="Modesto M."/>
            <person name="Watanabe K."/>
            <person name="Arita M."/>
            <person name="Satti M."/>
            <person name="Oki K."/>
            <person name="Sciavilla P."/>
            <person name="Patavino C."/>
            <person name="Camma C."/>
            <person name="Michelini S."/>
            <person name="Sgorbati B."/>
            <person name="Mattarelli P."/>
        </authorList>
    </citation>
    <scope>NUCLEOTIDE SEQUENCE [LARGE SCALE GENOMIC DNA]</scope>
    <source>
        <strain evidence="5 6">MRM 9.3</strain>
    </source>
</reference>
<feature type="compositionally biased region" description="Gly residues" evidence="3">
    <location>
        <begin position="189"/>
        <end position="205"/>
    </location>
</feature>
<dbReference type="PROSITE" id="PS51186">
    <property type="entry name" value="GNAT"/>
    <property type="match status" value="1"/>
</dbReference>
<sequence length="226" mass="24185">MIISLDRFDRQSAVRAIRSLETELFGRHAWSENAIRQELDAPARTYLFDVSHEAASVPDTAEGTGCGIADAPMSLDVSDVRGFAGYWFDGDDAEIMDIGVAKAYQRRGIASALMTRMIDSAREQHAHRMLLEVSVLNEPAIALYRRFGFTPIGLRRRYYQPEGIDAHVMALDLNPRIVGFSASGGINRGTDGGAGGDAGGGGNTGGNTTDSSDGNDSGAIAADEEQ</sequence>
<dbReference type="OrthoDB" id="529907at2"/>
<name>A0A5N5RMZ2_9BIFI</name>
<gene>
    <name evidence="5" type="ORF">EHS19_00205</name>
</gene>
<keyword evidence="1 5" id="KW-0808">Transferase</keyword>